<dbReference type="InterPro" id="IPR007219">
    <property type="entry name" value="XnlR_reg_dom"/>
</dbReference>
<dbReference type="GO" id="GO:0008270">
    <property type="term" value="F:zinc ion binding"/>
    <property type="evidence" value="ECO:0007669"/>
    <property type="project" value="InterPro"/>
</dbReference>
<dbReference type="Pfam" id="PF00172">
    <property type="entry name" value="Zn_clus"/>
    <property type="match status" value="1"/>
</dbReference>
<evidence type="ECO:0000256" key="4">
    <source>
        <dbReference type="ARBA" id="ARBA00023163"/>
    </source>
</evidence>
<dbReference type="InterPro" id="IPR001138">
    <property type="entry name" value="Zn2Cys6_DnaBD"/>
</dbReference>
<feature type="compositionally biased region" description="Polar residues" evidence="6">
    <location>
        <begin position="159"/>
        <end position="179"/>
    </location>
</feature>
<dbReference type="InterPro" id="IPR036864">
    <property type="entry name" value="Zn2-C6_fun-type_DNA-bd_sf"/>
</dbReference>
<dbReference type="PROSITE" id="PS00463">
    <property type="entry name" value="ZN2_CY6_FUNGAL_1"/>
    <property type="match status" value="1"/>
</dbReference>
<dbReference type="GO" id="GO:0003677">
    <property type="term" value="F:DNA binding"/>
    <property type="evidence" value="ECO:0007669"/>
    <property type="project" value="InterPro"/>
</dbReference>
<evidence type="ECO:0000256" key="1">
    <source>
        <dbReference type="ARBA" id="ARBA00004123"/>
    </source>
</evidence>
<sequence>MRPDSQASTPSASAASSPSPSPSPAPQSASRSASVSSSQAQQANPNVVLKIRDACIPCRKQRSKCDGQPLCSRCTRLGLDCTYVELVHTPAPVPAEPWQEFLTTTGAKMDALSKPPEELLKENTMEHATIDTELFPWQQSKTARRRKQQRCTCGHTPAGQESSSPLAMDHSSQSASFTAFTPDAQSASETGSSSSTATPRARKGRTASSTCPVHSPSALSRSNSFVSSSGSLGLSVGSASAHSHHPHRRPETSARQLPSSVIETSEKINSLSAKLSRLFVFPTEDRPAQPVPQLEILQSRSLSPLLQSHLLQLYMSQCFPVQPIIDPPTFMAQLAAQNFCQPPHPLLVAAMCACATRCMEEADVERLWASQDPPLPDPGFATFANKDPHVRSMRDRIWSIGEHFASLAKAYLRAELPLVQSPDRSGGLGDPLTVVQGLIMIATWDGATGRQRECQACAGLALRIMIAGGWHLMDDPNGDGCTDSKIKGWGTLERELARRCWWCVWIAEKWTAAILTQYVTLSLPREFRQGDPADRKIVSFFHQMIQMAYLCGAVIQLHYHPYESEDGTEHKPEADMQGFERLQARQNEIDERLDTWHKSTPQDFVPDWDQTPGGVDATEEGFEPKGDPQIFAPGGDWWWRHGPGSLREVYYLALKLLLHRPQHVVSKIPSSLTDLQLAQLANKITLTCEQLWHHESTRGIFYHMAGLGLWFAMVYQQDNTLSENPRIRTPAGLNMQKSYFLLKKAGRLVHTTEDEKLTELESMPPNGAEPATIPWARSQQEQAMVKPMLRMFREIFPIVRQELRDKGFGLRTRPSTAISSSGIQPLPASSTEGHPALDRAIALTDSPVAITSIDAGATNVIQQQQQQGSNPALFQMASNSYIMAPLTPPGANTSPSSPMLDQLSAQTTPSPTPHNVTLSNVHNASIFQGIVQAADEMHQTHQLGQGPPSAHLEQHQQLMQQIHRQLQQFHQQHHCHQQPPPMQQHQPPPPQQQPQPSAGHHHPCALPGQPHQQFQQHQPFAQPPQPPQRQYHHQQPQVTPSSQQPLPLSQLPPQQPQPQHHQLQPQQQQQQHQASPIVIPLLGVSQPTVASSLGLGAPTTSTGPPGVGPSTSSQLYIDPMASYMINTDPFSSIIQNENPNVLSSLIDYSEWINHSLE</sequence>
<dbReference type="OrthoDB" id="270167at2759"/>
<feature type="compositionally biased region" description="Polar residues" evidence="6">
    <location>
        <begin position="890"/>
        <end position="912"/>
    </location>
</feature>
<feature type="compositionally biased region" description="Low complexity" evidence="6">
    <location>
        <begin position="26"/>
        <end position="43"/>
    </location>
</feature>
<keyword evidence="3" id="KW-0805">Transcription regulation</keyword>
<evidence type="ECO:0000313" key="8">
    <source>
        <dbReference type="EMBL" id="KAG0269342.1"/>
    </source>
</evidence>
<keyword evidence="5" id="KW-0539">Nucleus</keyword>
<dbReference type="CDD" id="cd12148">
    <property type="entry name" value="fungal_TF_MHR"/>
    <property type="match status" value="1"/>
</dbReference>
<feature type="domain" description="Zn(2)-C6 fungal-type" evidence="7">
    <location>
        <begin position="54"/>
        <end position="83"/>
    </location>
</feature>
<feature type="compositionally biased region" description="Low complexity" evidence="6">
    <location>
        <begin position="217"/>
        <end position="241"/>
    </location>
</feature>
<dbReference type="AlphaFoldDB" id="A0A9P6QHY8"/>
<comment type="subcellular location">
    <subcellularLocation>
        <location evidence="1">Nucleus</location>
    </subcellularLocation>
</comment>
<feature type="compositionally biased region" description="Polar residues" evidence="6">
    <location>
        <begin position="813"/>
        <end position="832"/>
    </location>
</feature>
<dbReference type="Gene3D" id="4.10.240.10">
    <property type="entry name" value="Zn(2)-C6 fungal-type DNA-binding domain"/>
    <property type="match status" value="1"/>
</dbReference>
<feature type="compositionally biased region" description="Low complexity" evidence="6">
    <location>
        <begin position="1"/>
        <end position="18"/>
    </location>
</feature>
<gene>
    <name evidence="8" type="ORF">DFQ27_003851</name>
</gene>
<reference evidence="8" key="1">
    <citation type="journal article" date="2020" name="Fungal Divers.">
        <title>Resolving the Mortierellaceae phylogeny through synthesis of multi-gene phylogenetics and phylogenomics.</title>
        <authorList>
            <person name="Vandepol N."/>
            <person name="Liber J."/>
            <person name="Desiro A."/>
            <person name="Na H."/>
            <person name="Kennedy M."/>
            <person name="Barry K."/>
            <person name="Grigoriev I.V."/>
            <person name="Miller A.N."/>
            <person name="O'Donnell K."/>
            <person name="Stajich J.E."/>
            <person name="Bonito G."/>
        </authorList>
    </citation>
    <scope>NUCLEOTIDE SEQUENCE</scope>
    <source>
        <strain evidence="8">BC1065</strain>
    </source>
</reference>
<keyword evidence="9" id="KW-1185">Reference proteome</keyword>
<feature type="region of interest" description="Disordered" evidence="6">
    <location>
        <begin position="964"/>
        <end position="1074"/>
    </location>
</feature>
<evidence type="ECO:0000256" key="5">
    <source>
        <dbReference type="ARBA" id="ARBA00023242"/>
    </source>
</evidence>
<dbReference type="CDD" id="cd00067">
    <property type="entry name" value="GAL4"/>
    <property type="match status" value="1"/>
</dbReference>
<evidence type="ECO:0000313" key="9">
    <source>
        <dbReference type="Proteomes" id="UP000807716"/>
    </source>
</evidence>
<feature type="region of interest" description="Disordered" evidence="6">
    <location>
        <begin position="146"/>
        <end position="261"/>
    </location>
</feature>
<dbReference type="EMBL" id="JAAAJB010000027">
    <property type="protein sequence ID" value="KAG0269342.1"/>
    <property type="molecule type" value="Genomic_DNA"/>
</dbReference>
<dbReference type="GO" id="GO:0006351">
    <property type="term" value="P:DNA-templated transcription"/>
    <property type="evidence" value="ECO:0007669"/>
    <property type="project" value="InterPro"/>
</dbReference>
<feature type="compositionally biased region" description="Low complexity" evidence="6">
    <location>
        <begin position="184"/>
        <end position="198"/>
    </location>
</feature>
<dbReference type="PANTHER" id="PTHR47338:SF5">
    <property type="entry name" value="ZN(II)2CYS6 TRANSCRIPTION FACTOR (EUROFUNG)"/>
    <property type="match status" value="1"/>
</dbReference>
<dbReference type="InterPro" id="IPR050815">
    <property type="entry name" value="TF_fung"/>
</dbReference>
<dbReference type="Pfam" id="PF04082">
    <property type="entry name" value="Fungal_trans"/>
    <property type="match status" value="1"/>
</dbReference>
<comment type="caution">
    <text evidence="8">The sequence shown here is derived from an EMBL/GenBank/DDBJ whole genome shotgun (WGS) entry which is preliminary data.</text>
</comment>
<dbReference type="SMART" id="SM00066">
    <property type="entry name" value="GAL4"/>
    <property type="match status" value="1"/>
</dbReference>
<feature type="compositionally biased region" description="Pro residues" evidence="6">
    <location>
        <begin position="978"/>
        <end position="993"/>
    </location>
</feature>
<proteinExistence type="predicted"/>
<feature type="region of interest" description="Disordered" evidence="6">
    <location>
        <begin position="1"/>
        <end position="43"/>
    </location>
</feature>
<dbReference type="SUPFAM" id="SSF57701">
    <property type="entry name" value="Zn2/Cys6 DNA-binding domain"/>
    <property type="match status" value="1"/>
</dbReference>
<accession>A0A9P6QHY8</accession>
<evidence type="ECO:0000256" key="2">
    <source>
        <dbReference type="ARBA" id="ARBA00022723"/>
    </source>
</evidence>
<feature type="region of interest" description="Disordered" evidence="6">
    <location>
        <begin position="811"/>
        <end position="833"/>
    </location>
</feature>
<dbReference type="GO" id="GO:0000981">
    <property type="term" value="F:DNA-binding transcription factor activity, RNA polymerase II-specific"/>
    <property type="evidence" value="ECO:0007669"/>
    <property type="project" value="InterPro"/>
</dbReference>
<evidence type="ECO:0000259" key="7">
    <source>
        <dbReference type="PROSITE" id="PS50048"/>
    </source>
</evidence>
<feature type="region of interest" description="Disordered" evidence="6">
    <location>
        <begin position="886"/>
        <end position="912"/>
    </location>
</feature>
<name>A0A9P6QHY8_9FUNG</name>
<keyword evidence="4" id="KW-0804">Transcription</keyword>
<feature type="compositionally biased region" description="Low complexity" evidence="6">
    <location>
        <begin position="1033"/>
        <end position="1074"/>
    </location>
</feature>
<dbReference type="PROSITE" id="PS50048">
    <property type="entry name" value="ZN2_CY6_FUNGAL_2"/>
    <property type="match status" value="1"/>
</dbReference>
<dbReference type="PANTHER" id="PTHR47338">
    <property type="entry name" value="ZN(II)2CYS6 TRANSCRIPTION FACTOR (EUROFUNG)-RELATED"/>
    <property type="match status" value="1"/>
</dbReference>
<protein>
    <recommendedName>
        <fullName evidence="7">Zn(2)-C6 fungal-type domain-containing protein</fullName>
    </recommendedName>
</protein>
<organism evidence="8 9">
    <name type="scientific">Actinomortierella ambigua</name>
    <dbReference type="NCBI Taxonomy" id="1343610"/>
    <lineage>
        <taxon>Eukaryota</taxon>
        <taxon>Fungi</taxon>
        <taxon>Fungi incertae sedis</taxon>
        <taxon>Mucoromycota</taxon>
        <taxon>Mortierellomycotina</taxon>
        <taxon>Mortierellomycetes</taxon>
        <taxon>Mortierellales</taxon>
        <taxon>Mortierellaceae</taxon>
        <taxon>Actinomortierella</taxon>
    </lineage>
</organism>
<dbReference type="Proteomes" id="UP000807716">
    <property type="component" value="Unassembled WGS sequence"/>
</dbReference>
<feature type="compositionally biased region" description="Low complexity" evidence="6">
    <location>
        <begin position="1007"/>
        <end position="1020"/>
    </location>
</feature>
<evidence type="ECO:0000256" key="6">
    <source>
        <dbReference type="SAM" id="MobiDB-lite"/>
    </source>
</evidence>
<evidence type="ECO:0000256" key="3">
    <source>
        <dbReference type="ARBA" id="ARBA00023015"/>
    </source>
</evidence>
<keyword evidence="2" id="KW-0479">Metal-binding</keyword>
<dbReference type="GO" id="GO:0005634">
    <property type="term" value="C:nucleus"/>
    <property type="evidence" value="ECO:0007669"/>
    <property type="project" value="UniProtKB-SubCell"/>
</dbReference>